<evidence type="ECO:0000256" key="1">
    <source>
        <dbReference type="SAM" id="MobiDB-lite"/>
    </source>
</evidence>
<reference evidence="3" key="1">
    <citation type="journal article" date="2021" name="Sci. Rep.">
        <title>Diploid genomic architecture of Nitzschia inconspicua, an elite biomass production diatom.</title>
        <authorList>
            <person name="Oliver A."/>
            <person name="Podell S."/>
            <person name="Pinowska A."/>
            <person name="Traller J.C."/>
            <person name="Smith S.R."/>
            <person name="McClure R."/>
            <person name="Beliaev A."/>
            <person name="Bohutskyi P."/>
            <person name="Hill E.A."/>
            <person name="Rabines A."/>
            <person name="Zheng H."/>
            <person name="Allen L.Z."/>
            <person name="Kuo A."/>
            <person name="Grigoriev I.V."/>
            <person name="Allen A.E."/>
            <person name="Hazlebeck D."/>
            <person name="Allen E.E."/>
        </authorList>
    </citation>
    <scope>NUCLEOTIDE SEQUENCE</scope>
    <source>
        <strain evidence="3">Hildebrandi</strain>
    </source>
</reference>
<feature type="compositionally biased region" description="Basic and acidic residues" evidence="1">
    <location>
        <begin position="658"/>
        <end position="668"/>
    </location>
</feature>
<sequence length="1457" mass="164450">MESLSRLGRQSYYESWMETIQEYDVTQQHPFPPSSSILESSREMIGNLFDRVSRSSNNPYHHHHLQDTQEMMTDADGWMHDGHGTGTSSVSVSSSSSTDPPFPHLDEMEESSNDNIDGTFSSQPQQLPPPLAPTQNFEGMFPSILSPFQTLFSLPLYQPNKESPFEFIRYNLQYIQTMLQRIGTTLSLGRRDGTDPTVWAHLVFLAVAVLILSRIVRWSWRKIRSTGRTNSTTTTTTTAAVPGPTVARRRLSSGVMHASGRSLTFQQQSGIIVDEGPFLQNKRQSSFRGIEILRSGVRGRFGTFDFFGMNDTAAARRRTPSTDDSYGELMDSATLHDMGGRRSRHNSRSGPSGPPAGGSSATGTGSFRKERLGSMDVYLADGALGGMNNRKNTDLTPSSSNGLGFPGEAYLTSSAIIDDDDGERYLYDEFGIVTLSHRVEYYGPSRIAFDSTTFTPPKSWEEASRRIIPTMIMTKLERRLRLDTLAGKLTISTPKSSGQNDTELPLDEISIYAHRPLEGGVFSLYVKGTPKEEWMEHTFNSARAAAQFQLDLTAYQVLGKTLKHIFEALNMIHQGSLAYDGPEFVLHNDHRDGIDEKNDNGQRQLPKSTNATRCVAWDDAMRAMSSIPTVRIALERLWLSHRRPSEITSAFARKPKKEKSSRDDLDARKAEKVESDFDVITEEYTKKRLLLGPLDFFRLFVPSLPDTAVPEGDSNRGRMEQLLTWRKRVARAAVLVRAYTRARRLVNLGWNLHSQRPGESTDERITKRLAYDGNEDNNIRDTAAKNEIYEASVSRDVLCYVRPYDFLTLNRKEQAKNLVLSPYQAYSHIGTHYFKIPSQVTAADKEFYSSRDPVEMFPTLRKIISQNPDLDFLILGLRLHTQSAIKFELYVRSFPKSIDPQFDCVVDRFINGTQDVRDRKLHIMIQLGNRMGLSYADWLLLWILSLLFQLTGTGRNMPINLETTRDRYAFPTFKVASFFRTTHFGGSMNTTADLPKNYVAAVSEISMDFLPNPIPRMMFSQLHKHMSDSIVDLTYFLEGDKEDELPERALCTIRQVRINPDKLGMDLLHHVSTLECLELNSLNAVASNVDSSTGEKSTENDMGDSSAGNSNDLERISDYTQGRGADQDPVRQAVDSVLEILEKVEVPARVKSEDVDTTYPENMTEETGSVAIKMVPVVKIFDRYDIERFVREYSFEIKDAAVRLVQTAAWRGRTFPLDKRRMRIELQNGQFFHQGFDLNKNPVFYFRNMCKGPWRGDPDAVVSAVLSRFEQTLSNLATSNPFCKATLIILMGAPKTPKKSMASEIGQSEDESILGDDETNKEGADVSTVVTSNHKNSQDTAATMSVTETDNPRISKDEHWKCHTNLEVVEKLYHVLSTYYPARLSKVLIMKGRGKNTYYGTNLEGWMKLNKAVNFQQIRDKIKFVNKTSELTNYVAMEELCTIVGGKAPVSMSTFEV</sequence>
<name>A0A9K3M1A1_9STRA</name>
<dbReference type="OrthoDB" id="75724at2759"/>
<dbReference type="InterPro" id="IPR009769">
    <property type="entry name" value="EDR2_C"/>
</dbReference>
<feature type="region of interest" description="Disordered" evidence="1">
    <location>
        <begin position="334"/>
        <end position="366"/>
    </location>
</feature>
<feature type="region of interest" description="Disordered" evidence="1">
    <location>
        <begin position="1333"/>
        <end position="1352"/>
    </location>
</feature>
<keyword evidence="4" id="KW-1185">Reference proteome</keyword>
<feature type="compositionally biased region" description="Low complexity" evidence="1">
    <location>
        <begin position="357"/>
        <end position="366"/>
    </location>
</feature>
<evidence type="ECO:0000313" key="4">
    <source>
        <dbReference type="Proteomes" id="UP000693970"/>
    </source>
</evidence>
<proteinExistence type="predicted"/>
<feature type="compositionally biased region" description="Acidic residues" evidence="1">
    <location>
        <begin position="1307"/>
        <end position="1317"/>
    </location>
</feature>
<organism evidence="3 4">
    <name type="scientific">Nitzschia inconspicua</name>
    <dbReference type="NCBI Taxonomy" id="303405"/>
    <lineage>
        <taxon>Eukaryota</taxon>
        <taxon>Sar</taxon>
        <taxon>Stramenopiles</taxon>
        <taxon>Ochrophyta</taxon>
        <taxon>Bacillariophyta</taxon>
        <taxon>Bacillariophyceae</taxon>
        <taxon>Bacillariophycidae</taxon>
        <taxon>Bacillariales</taxon>
        <taxon>Bacillariaceae</taxon>
        <taxon>Nitzschia</taxon>
    </lineage>
</organism>
<feature type="compositionally biased region" description="Polar residues" evidence="1">
    <location>
        <begin position="113"/>
        <end position="122"/>
    </location>
</feature>
<feature type="compositionally biased region" description="Polar residues" evidence="1">
    <location>
        <begin position="1333"/>
        <end position="1349"/>
    </location>
</feature>
<protein>
    <submittedName>
        <fullName evidence="3">DUF1336 domain containing protein</fullName>
    </submittedName>
</protein>
<gene>
    <name evidence="3" type="ORF">IV203_017920</name>
</gene>
<feature type="region of interest" description="Disordered" evidence="1">
    <location>
        <begin position="1299"/>
        <end position="1325"/>
    </location>
</feature>
<dbReference type="EMBL" id="JAGRRH010000003">
    <property type="protein sequence ID" value="KAG7371778.1"/>
    <property type="molecule type" value="Genomic_DNA"/>
</dbReference>
<accession>A0A9K3M1A1</accession>
<evidence type="ECO:0000259" key="2">
    <source>
        <dbReference type="Pfam" id="PF07059"/>
    </source>
</evidence>
<dbReference type="Proteomes" id="UP000693970">
    <property type="component" value="Unassembled WGS sequence"/>
</dbReference>
<reference evidence="3" key="2">
    <citation type="submission" date="2021-04" db="EMBL/GenBank/DDBJ databases">
        <authorList>
            <person name="Podell S."/>
        </authorList>
    </citation>
    <scope>NUCLEOTIDE SEQUENCE</scope>
    <source>
        <strain evidence="3">Hildebrandi</strain>
    </source>
</reference>
<feature type="region of interest" description="Disordered" evidence="1">
    <location>
        <begin position="75"/>
        <end position="128"/>
    </location>
</feature>
<dbReference type="Pfam" id="PF07059">
    <property type="entry name" value="EDR2_C"/>
    <property type="match status" value="1"/>
</dbReference>
<comment type="caution">
    <text evidence="3">The sequence shown here is derived from an EMBL/GenBank/DDBJ whole genome shotgun (WGS) entry which is preliminary data.</text>
</comment>
<feature type="domain" description="Protein ENHANCED DISEASE RESISTANCE 2 C-terminal" evidence="2">
    <location>
        <begin position="987"/>
        <end position="1058"/>
    </location>
</feature>
<feature type="region of interest" description="Disordered" evidence="1">
    <location>
        <begin position="649"/>
        <end position="668"/>
    </location>
</feature>
<feature type="region of interest" description="Disordered" evidence="1">
    <location>
        <begin position="1090"/>
        <end position="1114"/>
    </location>
</feature>
<evidence type="ECO:0000313" key="3">
    <source>
        <dbReference type="EMBL" id="KAG7371778.1"/>
    </source>
</evidence>
<feature type="compositionally biased region" description="Low complexity" evidence="1">
    <location>
        <begin position="88"/>
        <end position="97"/>
    </location>
</feature>